<protein>
    <submittedName>
        <fullName evidence="2">Uncharacterized protein</fullName>
    </submittedName>
</protein>
<evidence type="ECO:0000256" key="1">
    <source>
        <dbReference type="SAM" id="MobiDB-lite"/>
    </source>
</evidence>
<reference evidence="2" key="1">
    <citation type="submission" date="2014-09" db="EMBL/GenBank/DDBJ databases">
        <title>Genome sequence of the luminous mushroom Mycena chlorophos for searching fungal bioluminescence genes.</title>
        <authorList>
            <person name="Tanaka Y."/>
            <person name="Kasuga D."/>
            <person name="Oba Y."/>
            <person name="Hase S."/>
            <person name="Sato K."/>
            <person name="Oba Y."/>
            <person name="Sakakibara Y."/>
        </authorList>
    </citation>
    <scope>NUCLEOTIDE SEQUENCE</scope>
</reference>
<keyword evidence="3" id="KW-1185">Reference proteome</keyword>
<feature type="region of interest" description="Disordered" evidence="1">
    <location>
        <begin position="232"/>
        <end position="255"/>
    </location>
</feature>
<evidence type="ECO:0000313" key="2">
    <source>
        <dbReference type="EMBL" id="GAT43146.1"/>
    </source>
</evidence>
<dbReference type="Proteomes" id="UP000815677">
    <property type="component" value="Unassembled WGS sequence"/>
</dbReference>
<gene>
    <name evidence="2" type="ORF">MCHLO_00837</name>
</gene>
<sequence length="507" mass="55908">MTASPHSALRHRTPNRSTRRTERRRRAAPEQAKDDEGSDKHLRRILVAVNDAEKRSSREIAQAPPPTLAAAHPLYNVWRPVSGQTKGRRVAVARMQALSGRDGSEAGGLSTGIGCFESKAPSRSATSILVGEDLRHGYVRRRFVSVAAHPLRTHRLAQTTPFCPSPPTSVAQEQTSSRPEGAQHVVAHVVFASFPPFLPGSWPSYPCSLLRAPSPPILVPARRSLFFTHARRTRSEAPVRQEPPPPPSPPTPAFPFRFEKRLVSKEERRRESSMWSTSRCCQPGRGCKRGRGLLGTGEGWASKCRCQSRAQSERRWAAGNRRRLDGFSGFRARACRRPTAGVEAAVSGTHVFVHRRTRQSRQHASWCSMCKWIEGWTQRDGMAIGTARTRQYHPSRSLPTSAAALARAGTATAAASATATSTFDPGLAVRPPHRVVRSTILVNEGTENEVLHFLRRRLAVLVLEPFFAALLAVGSSFPETRNSPLPPTTQQHSLVQQPHHPALPFRA</sequence>
<proteinExistence type="predicted"/>
<feature type="compositionally biased region" description="Basic and acidic residues" evidence="1">
    <location>
        <begin position="27"/>
        <end position="40"/>
    </location>
</feature>
<feature type="region of interest" description="Disordered" evidence="1">
    <location>
        <begin position="1"/>
        <end position="41"/>
    </location>
</feature>
<feature type="compositionally biased region" description="Polar residues" evidence="1">
    <location>
        <begin position="479"/>
        <end position="496"/>
    </location>
</feature>
<feature type="compositionally biased region" description="Pro residues" evidence="1">
    <location>
        <begin position="241"/>
        <end position="253"/>
    </location>
</feature>
<dbReference type="EMBL" id="DF838652">
    <property type="protein sequence ID" value="GAT43146.1"/>
    <property type="molecule type" value="Genomic_DNA"/>
</dbReference>
<feature type="compositionally biased region" description="Basic residues" evidence="1">
    <location>
        <begin position="8"/>
        <end position="26"/>
    </location>
</feature>
<organism evidence="2 3">
    <name type="scientific">Mycena chlorophos</name>
    <name type="common">Agaric fungus</name>
    <name type="synonym">Agaricus chlorophos</name>
    <dbReference type="NCBI Taxonomy" id="658473"/>
    <lineage>
        <taxon>Eukaryota</taxon>
        <taxon>Fungi</taxon>
        <taxon>Dikarya</taxon>
        <taxon>Basidiomycota</taxon>
        <taxon>Agaricomycotina</taxon>
        <taxon>Agaricomycetes</taxon>
        <taxon>Agaricomycetidae</taxon>
        <taxon>Agaricales</taxon>
        <taxon>Marasmiineae</taxon>
        <taxon>Mycenaceae</taxon>
        <taxon>Mycena</taxon>
    </lineage>
</organism>
<evidence type="ECO:0000313" key="3">
    <source>
        <dbReference type="Proteomes" id="UP000815677"/>
    </source>
</evidence>
<name>A0ABQ0KW19_MYCCL</name>
<accession>A0ABQ0KW19</accession>
<feature type="region of interest" description="Disordered" evidence="1">
    <location>
        <begin position="479"/>
        <end position="507"/>
    </location>
</feature>